<evidence type="ECO:0000313" key="1">
    <source>
        <dbReference type="EMBL" id="JAE17381.1"/>
    </source>
</evidence>
<sequence length="24" mass="2920">MLHLSAMLLPFLLLRCKLRWTCEM</sequence>
<protein>
    <submittedName>
        <fullName evidence="1">Uncharacterized protein</fullName>
    </submittedName>
</protein>
<organism evidence="1">
    <name type="scientific">Arundo donax</name>
    <name type="common">Giant reed</name>
    <name type="synonym">Donax arundinaceus</name>
    <dbReference type="NCBI Taxonomy" id="35708"/>
    <lineage>
        <taxon>Eukaryota</taxon>
        <taxon>Viridiplantae</taxon>
        <taxon>Streptophyta</taxon>
        <taxon>Embryophyta</taxon>
        <taxon>Tracheophyta</taxon>
        <taxon>Spermatophyta</taxon>
        <taxon>Magnoliopsida</taxon>
        <taxon>Liliopsida</taxon>
        <taxon>Poales</taxon>
        <taxon>Poaceae</taxon>
        <taxon>PACMAD clade</taxon>
        <taxon>Arundinoideae</taxon>
        <taxon>Arundineae</taxon>
        <taxon>Arundo</taxon>
    </lineage>
</organism>
<proteinExistence type="predicted"/>
<dbReference type="AlphaFoldDB" id="A0A0A9G4B3"/>
<reference evidence="1" key="2">
    <citation type="journal article" date="2015" name="Data Brief">
        <title>Shoot transcriptome of the giant reed, Arundo donax.</title>
        <authorList>
            <person name="Barrero R.A."/>
            <person name="Guerrero F.D."/>
            <person name="Moolhuijzen P."/>
            <person name="Goolsby J.A."/>
            <person name="Tidwell J."/>
            <person name="Bellgard S.E."/>
            <person name="Bellgard M.I."/>
        </authorList>
    </citation>
    <scope>NUCLEOTIDE SEQUENCE</scope>
    <source>
        <tissue evidence="1">Shoot tissue taken approximately 20 cm above the soil surface</tissue>
    </source>
</reference>
<name>A0A0A9G4B3_ARUDO</name>
<reference evidence="1" key="1">
    <citation type="submission" date="2014-09" db="EMBL/GenBank/DDBJ databases">
        <authorList>
            <person name="Magalhaes I.L.F."/>
            <person name="Oliveira U."/>
            <person name="Santos F.R."/>
            <person name="Vidigal T.H.D.A."/>
            <person name="Brescovit A.D."/>
            <person name="Santos A.J."/>
        </authorList>
    </citation>
    <scope>NUCLEOTIDE SEQUENCE</scope>
    <source>
        <tissue evidence="1">Shoot tissue taken approximately 20 cm above the soil surface</tissue>
    </source>
</reference>
<dbReference type="EMBL" id="GBRH01180515">
    <property type="protein sequence ID" value="JAE17381.1"/>
    <property type="molecule type" value="Transcribed_RNA"/>
</dbReference>
<accession>A0A0A9G4B3</accession>